<evidence type="ECO:0000313" key="11">
    <source>
        <dbReference type="Proteomes" id="UP000706122"/>
    </source>
</evidence>
<evidence type="ECO:0000313" key="10">
    <source>
        <dbReference type="EMBL" id="NKW42034.1"/>
    </source>
</evidence>
<name>A0A9Q2SYV1_RHOHA</name>
<evidence type="ECO:0000256" key="6">
    <source>
        <dbReference type="SAM" id="Phobius"/>
    </source>
</evidence>
<dbReference type="PANTHER" id="PTHR23513">
    <property type="entry name" value="INTEGRAL MEMBRANE EFFLUX PROTEIN-RELATED"/>
    <property type="match status" value="1"/>
</dbReference>
<feature type="transmembrane region" description="Helical" evidence="6">
    <location>
        <begin position="377"/>
        <end position="395"/>
    </location>
</feature>
<sequence>MGRPDLGRPFGWLWAAFAASTAGTWLGFGAFPLIAILVLDVGALGVSVLAAVGLLVGAVLAVPLGPWVEAHRKKPVMIAADIARCAVLLTVPLAYALSLLTYAQLLAVSIVSTASNIAFTAASGAYLKQIVRPDHLLTANGRFESTTWTATAVGPTLGGGAISALGPVVTVIGNATGFLLSALSIGMIRDPERVGSTAKAAKFRVSDVTEGWKFISADRQLLRLFWNTVAVNALIMATEPLIAVLLLGDMGWAAWQYGIAFGLPCIGGFVGARLATGLAARYGRGRVLVVSGALRAVWPVWLVLVMPGAAGVVLVIVVELALITCMGVFNPLFATARLQRVPVDRVGRVMVAWNVTGTGSIAVLTGLWGLCAAITDARIAIGIAGALLLVTPFLLPGKRHLDNEVAAPGHQVPVASH</sequence>
<gene>
    <name evidence="7" type="ORF">GS441_14310</name>
    <name evidence="8" type="ORF">GS551_07240</name>
    <name evidence="9" type="ORF">GS882_14945</name>
    <name evidence="10" type="ORF">GS947_10515</name>
</gene>
<feature type="transmembrane region" description="Helical" evidence="6">
    <location>
        <begin position="44"/>
        <end position="64"/>
    </location>
</feature>
<keyword evidence="3 6" id="KW-0812">Transmembrane</keyword>
<dbReference type="AlphaFoldDB" id="A0A9Q2SYV1"/>
<feature type="transmembrane region" description="Helical" evidence="6">
    <location>
        <begin position="254"/>
        <end position="275"/>
    </location>
</feature>
<evidence type="ECO:0000256" key="2">
    <source>
        <dbReference type="ARBA" id="ARBA00022475"/>
    </source>
</evidence>
<organism evidence="8 11">
    <name type="scientific">Rhodococcus hoagii</name>
    <name type="common">Corynebacterium equii</name>
    <dbReference type="NCBI Taxonomy" id="43767"/>
    <lineage>
        <taxon>Bacteria</taxon>
        <taxon>Bacillati</taxon>
        <taxon>Actinomycetota</taxon>
        <taxon>Actinomycetes</taxon>
        <taxon>Mycobacteriales</taxon>
        <taxon>Nocardiaceae</taxon>
        <taxon>Prescottella</taxon>
    </lineage>
</organism>
<proteinExistence type="predicted"/>
<dbReference type="GO" id="GO:0022857">
    <property type="term" value="F:transmembrane transporter activity"/>
    <property type="evidence" value="ECO:0007669"/>
    <property type="project" value="InterPro"/>
</dbReference>
<dbReference type="PANTHER" id="PTHR23513:SF6">
    <property type="entry name" value="MAJOR FACILITATOR SUPERFAMILY ASSOCIATED DOMAIN-CONTAINING PROTEIN"/>
    <property type="match status" value="1"/>
</dbReference>
<feature type="transmembrane region" description="Helical" evidence="6">
    <location>
        <begin position="12"/>
        <end position="38"/>
    </location>
</feature>
<feature type="transmembrane region" description="Helical" evidence="6">
    <location>
        <begin position="310"/>
        <end position="329"/>
    </location>
</feature>
<feature type="transmembrane region" description="Helical" evidence="6">
    <location>
        <begin position="76"/>
        <end position="97"/>
    </location>
</feature>
<feature type="transmembrane region" description="Helical" evidence="6">
    <location>
        <begin position="103"/>
        <end position="127"/>
    </location>
</feature>
<dbReference type="Proteomes" id="UP000706122">
    <property type="component" value="Unassembled WGS sequence"/>
</dbReference>
<dbReference type="InterPro" id="IPR036259">
    <property type="entry name" value="MFS_trans_sf"/>
</dbReference>
<evidence type="ECO:0000256" key="1">
    <source>
        <dbReference type="ARBA" id="ARBA00004651"/>
    </source>
</evidence>
<evidence type="ECO:0000313" key="8">
    <source>
        <dbReference type="EMBL" id="MBM4713997.1"/>
    </source>
</evidence>
<keyword evidence="2" id="KW-1003">Cell membrane</keyword>
<feature type="transmembrane region" description="Helical" evidence="6">
    <location>
        <begin position="287"/>
        <end position="304"/>
    </location>
</feature>
<dbReference type="Gene3D" id="1.20.1250.20">
    <property type="entry name" value="MFS general substrate transporter like domains"/>
    <property type="match status" value="1"/>
</dbReference>
<accession>A0A9Q2SYV1</accession>
<feature type="transmembrane region" description="Helical" evidence="6">
    <location>
        <begin position="350"/>
        <end position="371"/>
    </location>
</feature>
<evidence type="ECO:0000256" key="3">
    <source>
        <dbReference type="ARBA" id="ARBA00022692"/>
    </source>
</evidence>
<reference evidence="8" key="1">
    <citation type="submission" date="2019-11" db="EMBL/GenBank/DDBJ databases">
        <title>Spread of Macrolides and rifampicin resistant Rhodococcus equi in clinical isolates in the USA.</title>
        <authorList>
            <person name="Alvarez-Narvaez S."/>
            <person name="Huber L."/>
            <person name="Cohen N.D."/>
            <person name="Slovis N."/>
            <person name="Greiter M."/>
            <person name="Giguere S."/>
            <person name="Hart K."/>
        </authorList>
    </citation>
    <scope>NUCLEOTIDE SEQUENCE</scope>
    <source>
        <strain evidence="7">Lh_17</strain>
        <strain evidence="8">Lh_5</strain>
    </source>
</reference>
<comment type="subcellular location">
    <subcellularLocation>
        <location evidence="1">Cell membrane</location>
        <topology evidence="1">Multi-pass membrane protein</topology>
    </subcellularLocation>
</comment>
<comment type="caution">
    <text evidence="8">The sequence shown here is derived from an EMBL/GenBank/DDBJ whole genome shotgun (WGS) entry which is preliminary data.</text>
</comment>
<keyword evidence="4 6" id="KW-1133">Transmembrane helix</keyword>
<dbReference type="EMBL" id="WUXR01000006">
    <property type="protein sequence ID" value="MBM4566573.1"/>
    <property type="molecule type" value="Genomic_DNA"/>
</dbReference>
<dbReference type="InterPro" id="IPR011701">
    <property type="entry name" value="MFS"/>
</dbReference>
<dbReference type="EMBL" id="WVBC01000030">
    <property type="protein sequence ID" value="NKT79402.1"/>
    <property type="molecule type" value="Genomic_DNA"/>
</dbReference>
<dbReference type="Proteomes" id="UP000603463">
    <property type="component" value="Unassembled WGS sequence"/>
</dbReference>
<dbReference type="RefSeq" id="WP_069855469.1">
    <property type="nucleotide sequence ID" value="NZ_AP024192.1"/>
</dbReference>
<dbReference type="GO" id="GO:0005886">
    <property type="term" value="C:plasma membrane"/>
    <property type="evidence" value="ECO:0007669"/>
    <property type="project" value="UniProtKB-SubCell"/>
</dbReference>
<dbReference type="SUPFAM" id="SSF103473">
    <property type="entry name" value="MFS general substrate transporter"/>
    <property type="match status" value="1"/>
</dbReference>
<evidence type="ECO:0000313" key="9">
    <source>
        <dbReference type="EMBL" id="NKT79402.1"/>
    </source>
</evidence>
<dbReference type="EMBL" id="WUYC01000001">
    <property type="protein sequence ID" value="MBM4713997.1"/>
    <property type="molecule type" value="Genomic_DNA"/>
</dbReference>
<feature type="transmembrane region" description="Helical" evidence="6">
    <location>
        <begin position="224"/>
        <end position="248"/>
    </location>
</feature>
<evidence type="ECO:0000256" key="4">
    <source>
        <dbReference type="ARBA" id="ARBA00022989"/>
    </source>
</evidence>
<protein>
    <submittedName>
        <fullName evidence="8">MFS transporter</fullName>
    </submittedName>
</protein>
<reference evidence="9" key="2">
    <citation type="journal article" date="2020" name="Environ. Microbiol.">
        <title>The novel and transferable erm(51) gene confers Macrolides, Lincosamides, and Streptogramins B (MLSB) resistance to clonal Rhodococcus equi in the environment.</title>
        <authorList>
            <person name="Huber L."/>
            <person name="Giguere S."/>
            <person name="Slovis N.M."/>
            <person name="Alvarez-Narvaez S."/>
            <person name="Hart K.A."/>
            <person name="Greiter M."/>
            <person name="Morris E.R.A."/>
            <person name="Cohen N.D."/>
        </authorList>
    </citation>
    <scope>NUCLEOTIDE SEQUENCE</scope>
    <source>
        <strain evidence="9">Lh_116_1</strain>
        <strain evidence="10">Lh_16_1</strain>
    </source>
</reference>
<dbReference type="Proteomes" id="UP000608063">
    <property type="component" value="Unassembled WGS sequence"/>
</dbReference>
<keyword evidence="5 6" id="KW-0472">Membrane</keyword>
<dbReference type="Pfam" id="PF07690">
    <property type="entry name" value="MFS_1"/>
    <property type="match status" value="1"/>
</dbReference>
<evidence type="ECO:0000256" key="5">
    <source>
        <dbReference type="ARBA" id="ARBA00023136"/>
    </source>
</evidence>
<dbReference type="CDD" id="cd06173">
    <property type="entry name" value="MFS_MefA_like"/>
    <property type="match status" value="1"/>
</dbReference>
<dbReference type="Proteomes" id="UP000808906">
    <property type="component" value="Unassembled WGS sequence"/>
</dbReference>
<evidence type="ECO:0000313" key="7">
    <source>
        <dbReference type="EMBL" id="MBM4566573.1"/>
    </source>
</evidence>
<dbReference type="EMBL" id="WVDC01000004">
    <property type="protein sequence ID" value="NKW42034.1"/>
    <property type="molecule type" value="Genomic_DNA"/>
</dbReference>